<dbReference type="OrthoDB" id="3496539at2759"/>
<dbReference type="RefSeq" id="XP_025486481.1">
    <property type="nucleotide sequence ID" value="XM_025631908.1"/>
</dbReference>
<dbReference type="AlphaFoldDB" id="A0A319BV35"/>
<evidence type="ECO:0000313" key="1">
    <source>
        <dbReference type="EMBL" id="PYH76281.1"/>
    </source>
</evidence>
<protein>
    <submittedName>
        <fullName evidence="1">Uncharacterized protein</fullName>
    </submittedName>
</protein>
<dbReference type="VEuPathDB" id="FungiDB:BO82DRAFT_296616"/>
<accession>A0A319BV35</accession>
<name>A0A319BV35_9EURO</name>
<sequence>YILIKYIFIFNNLILSNSNFYCNLSLFSNTTRTKVAEVTAGNTIIIKPFYNSNIIYPSLG</sequence>
<dbReference type="Proteomes" id="UP000248340">
    <property type="component" value="Unassembled WGS sequence"/>
</dbReference>
<organism evidence="1 2">
    <name type="scientific">Aspergillus uvarum CBS 121591</name>
    <dbReference type="NCBI Taxonomy" id="1448315"/>
    <lineage>
        <taxon>Eukaryota</taxon>
        <taxon>Fungi</taxon>
        <taxon>Dikarya</taxon>
        <taxon>Ascomycota</taxon>
        <taxon>Pezizomycotina</taxon>
        <taxon>Eurotiomycetes</taxon>
        <taxon>Eurotiomycetidae</taxon>
        <taxon>Eurotiales</taxon>
        <taxon>Aspergillaceae</taxon>
        <taxon>Aspergillus</taxon>
        <taxon>Aspergillus subgen. Circumdati</taxon>
    </lineage>
</organism>
<keyword evidence="2" id="KW-1185">Reference proteome</keyword>
<dbReference type="GeneID" id="37134649"/>
<dbReference type="EMBL" id="KZ821761">
    <property type="protein sequence ID" value="PYH76281.1"/>
    <property type="molecule type" value="Genomic_DNA"/>
</dbReference>
<feature type="non-terminal residue" evidence="1">
    <location>
        <position position="1"/>
    </location>
</feature>
<proteinExistence type="predicted"/>
<evidence type="ECO:0000313" key="2">
    <source>
        <dbReference type="Proteomes" id="UP000248340"/>
    </source>
</evidence>
<reference evidence="1 2" key="1">
    <citation type="submission" date="2016-12" db="EMBL/GenBank/DDBJ databases">
        <title>The genomes of Aspergillus section Nigri reveals drivers in fungal speciation.</title>
        <authorList>
            <consortium name="DOE Joint Genome Institute"/>
            <person name="Vesth T.C."/>
            <person name="Nybo J."/>
            <person name="Theobald S."/>
            <person name="Brandl J."/>
            <person name="Frisvad J.C."/>
            <person name="Nielsen K.F."/>
            <person name="Lyhne E.K."/>
            <person name="Kogle M.E."/>
            <person name="Kuo A."/>
            <person name="Riley R."/>
            <person name="Clum A."/>
            <person name="Nolan M."/>
            <person name="Lipzen A."/>
            <person name="Salamov A."/>
            <person name="Henrissat B."/>
            <person name="Wiebenga A."/>
            <person name="De Vries R.P."/>
            <person name="Grigoriev I.V."/>
            <person name="Mortensen U.H."/>
            <person name="Andersen M.R."/>
            <person name="Baker S.E."/>
        </authorList>
    </citation>
    <scope>NUCLEOTIDE SEQUENCE [LARGE SCALE GENOMIC DNA]</scope>
    <source>
        <strain evidence="1 2">CBS 121591</strain>
    </source>
</reference>
<gene>
    <name evidence="1" type="ORF">BO82DRAFT_296616</name>
</gene>